<evidence type="ECO:0000256" key="1">
    <source>
        <dbReference type="SAM" id="SignalP"/>
    </source>
</evidence>
<organism evidence="2 3">
    <name type="scientific">Pedobacter psychrodurus</name>
    <dbReference type="NCBI Taxonomy" id="2530456"/>
    <lineage>
        <taxon>Bacteria</taxon>
        <taxon>Pseudomonadati</taxon>
        <taxon>Bacteroidota</taxon>
        <taxon>Sphingobacteriia</taxon>
        <taxon>Sphingobacteriales</taxon>
        <taxon>Sphingobacteriaceae</taxon>
        <taxon>Pedobacter</taxon>
    </lineage>
</organism>
<feature type="signal peptide" evidence="1">
    <location>
        <begin position="1"/>
        <end position="23"/>
    </location>
</feature>
<keyword evidence="3" id="KW-1185">Reference proteome</keyword>
<protein>
    <submittedName>
        <fullName evidence="2">Uncharacterized protein</fullName>
    </submittedName>
</protein>
<dbReference type="RefSeq" id="WP_131527668.1">
    <property type="nucleotide sequence ID" value="NZ_SJSO01000003.1"/>
</dbReference>
<evidence type="ECO:0000313" key="3">
    <source>
        <dbReference type="Proteomes" id="UP000293925"/>
    </source>
</evidence>
<evidence type="ECO:0000313" key="2">
    <source>
        <dbReference type="EMBL" id="TCD28627.1"/>
    </source>
</evidence>
<reference evidence="2 3" key="1">
    <citation type="submission" date="2019-02" db="EMBL/GenBank/DDBJ databases">
        <title>Pedobacter sp. RP-3-21 sp. nov., isolated from Arctic soil.</title>
        <authorList>
            <person name="Dahal R.H."/>
        </authorList>
    </citation>
    <scope>NUCLEOTIDE SEQUENCE [LARGE SCALE GENOMIC DNA]</scope>
    <source>
        <strain evidence="2 3">RP-3-21</strain>
    </source>
</reference>
<sequence>MKKLIFGMLVAVTAVGGSVATYASTMFNANGKLTPQWYRYNGGSPTDGNNYTATVSLPSECGGSATLCAILAPENPDNLGHPIVEQKTDTEFKN</sequence>
<dbReference type="Proteomes" id="UP000293925">
    <property type="component" value="Unassembled WGS sequence"/>
</dbReference>
<comment type="caution">
    <text evidence="2">The sequence shown here is derived from an EMBL/GenBank/DDBJ whole genome shotgun (WGS) entry which is preliminary data.</text>
</comment>
<keyword evidence="1" id="KW-0732">Signal</keyword>
<dbReference type="OrthoDB" id="769564at2"/>
<dbReference type="AlphaFoldDB" id="A0A4V2MS37"/>
<gene>
    <name evidence="2" type="ORF">EZ456_04355</name>
</gene>
<proteinExistence type="predicted"/>
<accession>A0A4V2MS37</accession>
<feature type="chain" id="PRO_5020191645" evidence="1">
    <location>
        <begin position="24"/>
        <end position="94"/>
    </location>
</feature>
<name>A0A4V2MS37_9SPHI</name>
<dbReference type="EMBL" id="SJSO01000003">
    <property type="protein sequence ID" value="TCD28627.1"/>
    <property type="molecule type" value="Genomic_DNA"/>
</dbReference>